<feature type="region of interest" description="Disordered" evidence="1">
    <location>
        <begin position="1"/>
        <end position="22"/>
    </location>
</feature>
<dbReference type="InterPro" id="IPR024467">
    <property type="entry name" value="Xre/MbcA/ParS-like_toxin-bd"/>
</dbReference>
<protein>
    <submittedName>
        <fullName evidence="3">DUF2384 domain-containing protein</fullName>
    </submittedName>
</protein>
<evidence type="ECO:0000313" key="3">
    <source>
        <dbReference type="EMBL" id="QND70267.1"/>
    </source>
</evidence>
<dbReference type="Proteomes" id="UP000515291">
    <property type="component" value="Chromosome"/>
</dbReference>
<dbReference type="KEGG" id="trb:HB776_02715"/>
<dbReference type="AlphaFoldDB" id="A0A7G6TU35"/>
<feature type="domain" description="Antitoxin Xre/MbcA/ParS-like toxin-binding" evidence="2">
    <location>
        <begin position="74"/>
        <end position="120"/>
    </location>
</feature>
<gene>
    <name evidence="3" type="ORF">HB776_02715</name>
</gene>
<proteinExistence type="predicted"/>
<dbReference type="Pfam" id="PF09722">
    <property type="entry name" value="Xre_MbcA_ParS_C"/>
    <property type="match status" value="1"/>
</dbReference>
<name>A0A7G6TU35_9BRAD</name>
<sequence length="125" mass="14136">MDADISERGLPYRPGLGSPNSAGCRTLDHHERSLPDCGSDGRGSHEFTLVSTRTSLWQHAFLLIQRAGICALVTDLFGSEEETQRWPQNPAFGLERRRPVDQLDMKTGVEMVEDYLIRIDRCVYD</sequence>
<evidence type="ECO:0000259" key="2">
    <source>
        <dbReference type="Pfam" id="PF09722"/>
    </source>
</evidence>
<reference evidence="4" key="1">
    <citation type="journal article" date="2020" name="Mol. Plant Microbe">
        <title>Rhizobial microsymbionts of the narrowly endemic Oxytropis species growing in Kamchatka are characterized by significant genetic diversity and possess a set of genes that are associated with T3SS and T6SS secretion systems and can affect the development of symbiosis.</title>
        <authorList>
            <person name="Safronova V."/>
            <person name="Guro P."/>
            <person name="Sazanova A."/>
            <person name="Kuznetsova I."/>
            <person name="Belimov A."/>
            <person name="Yakubov V."/>
            <person name="Chirak E."/>
            <person name="Afonin A."/>
            <person name="Gogolev Y."/>
            <person name="Andronov E."/>
            <person name="Tikhonovich I."/>
        </authorList>
    </citation>
    <scope>NUCLEOTIDE SEQUENCE [LARGE SCALE GENOMIC DNA]</scope>
    <source>
        <strain evidence="4">581</strain>
    </source>
</reference>
<evidence type="ECO:0000313" key="4">
    <source>
        <dbReference type="Proteomes" id="UP000515291"/>
    </source>
</evidence>
<evidence type="ECO:0000256" key="1">
    <source>
        <dbReference type="SAM" id="MobiDB-lite"/>
    </source>
</evidence>
<accession>A0A7G6TU35</accession>
<organism evidence="3 4">
    <name type="scientific">Tardiphaga robiniae</name>
    <dbReference type="NCBI Taxonomy" id="943830"/>
    <lineage>
        <taxon>Bacteria</taxon>
        <taxon>Pseudomonadati</taxon>
        <taxon>Pseudomonadota</taxon>
        <taxon>Alphaproteobacteria</taxon>
        <taxon>Hyphomicrobiales</taxon>
        <taxon>Nitrobacteraceae</taxon>
        <taxon>Tardiphaga</taxon>
    </lineage>
</organism>
<dbReference type="EMBL" id="CP050292">
    <property type="protein sequence ID" value="QND70267.1"/>
    <property type="molecule type" value="Genomic_DNA"/>
</dbReference>